<dbReference type="EC" id="3.2.1.26" evidence="2"/>
<dbReference type="PANTHER" id="PTHR43101:SF1">
    <property type="entry name" value="BETA-FRUCTOSIDASE"/>
    <property type="match status" value="1"/>
</dbReference>
<dbReference type="GO" id="GO:0004564">
    <property type="term" value="F:beta-fructofuranosidase activity"/>
    <property type="evidence" value="ECO:0007669"/>
    <property type="project" value="UniProtKB-EC"/>
</dbReference>
<dbReference type="Gene3D" id="2.60.120.560">
    <property type="entry name" value="Exo-inulinase, domain 1"/>
    <property type="match status" value="1"/>
</dbReference>
<protein>
    <recommendedName>
        <fullName evidence="2">beta-fructofuranosidase</fullName>
        <ecNumber evidence="2">3.2.1.26</ecNumber>
    </recommendedName>
</protein>
<name>A0A087VSN4_9BIFI</name>
<keyword evidence="7" id="KW-1185">Reference proteome</keyword>
<gene>
    <name evidence="6" type="ORF">BINDI_0086</name>
</gene>
<accession>A0A087VSN4</accession>
<evidence type="ECO:0000313" key="6">
    <source>
        <dbReference type="EMBL" id="AIC91372.1"/>
    </source>
</evidence>
<proteinExistence type="inferred from homology"/>
<dbReference type="Pfam" id="PF00251">
    <property type="entry name" value="Glyco_hydro_32N"/>
    <property type="match status" value="1"/>
</dbReference>
<evidence type="ECO:0000259" key="5">
    <source>
        <dbReference type="Pfam" id="PF00251"/>
    </source>
</evidence>
<evidence type="ECO:0000256" key="2">
    <source>
        <dbReference type="ARBA" id="ARBA00012758"/>
    </source>
</evidence>
<dbReference type="SUPFAM" id="SSF49899">
    <property type="entry name" value="Concanavalin A-like lectins/glucanases"/>
    <property type="match status" value="1"/>
</dbReference>
<dbReference type="EMBL" id="CP006018">
    <property type="protein sequence ID" value="AIC91372.1"/>
    <property type="molecule type" value="Genomic_DNA"/>
</dbReference>
<organism evidence="6 7">
    <name type="scientific">Bifidobacterium [indicum] DSM 20214 = LMG 11587</name>
    <dbReference type="NCBI Taxonomy" id="1341694"/>
    <lineage>
        <taxon>Bacteria</taxon>
        <taxon>Bacillati</taxon>
        <taxon>Actinomycetota</taxon>
        <taxon>Actinomycetes</taxon>
        <taxon>Bifidobacteriales</taxon>
        <taxon>Bifidobacteriaceae</taxon>
        <taxon>Bifidobacterium</taxon>
    </lineage>
</organism>
<dbReference type="HOGENOM" id="CLU_042071_0_0_11"/>
<dbReference type="SMART" id="SM00640">
    <property type="entry name" value="Glyco_32"/>
    <property type="match status" value="1"/>
</dbReference>
<dbReference type="Proteomes" id="UP000028569">
    <property type="component" value="Chromosome"/>
</dbReference>
<keyword evidence="3 6" id="KW-0378">Hydrolase</keyword>
<dbReference type="AlphaFoldDB" id="A0A087VSN4"/>
<dbReference type="InterPro" id="IPR013320">
    <property type="entry name" value="ConA-like_dom_sf"/>
</dbReference>
<evidence type="ECO:0000256" key="1">
    <source>
        <dbReference type="ARBA" id="ARBA00009902"/>
    </source>
</evidence>
<dbReference type="Gene3D" id="2.115.10.20">
    <property type="entry name" value="Glycosyl hydrolase domain, family 43"/>
    <property type="match status" value="1"/>
</dbReference>
<feature type="domain" description="Glycosyl hydrolase family 32 N-terminal" evidence="5">
    <location>
        <begin position="22"/>
        <end position="283"/>
    </location>
</feature>
<dbReference type="InterPro" id="IPR023296">
    <property type="entry name" value="Glyco_hydro_beta-prop_sf"/>
</dbReference>
<comment type="similarity">
    <text evidence="1">Belongs to the glycosyl hydrolase 32 family.</text>
</comment>
<dbReference type="CDD" id="cd08995">
    <property type="entry name" value="GH32_EcAec43-like"/>
    <property type="match status" value="1"/>
</dbReference>
<dbReference type="RefSeq" id="WP_033491768.1">
    <property type="nucleotide sequence ID" value="NZ_CP006018.1"/>
</dbReference>
<dbReference type="InterPro" id="IPR051214">
    <property type="entry name" value="GH32_Enzymes"/>
</dbReference>
<evidence type="ECO:0000256" key="4">
    <source>
        <dbReference type="ARBA" id="ARBA00023295"/>
    </source>
</evidence>
<dbReference type="OrthoDB" id="9759709at2"/>
<dbReference type="InterPro" id="IPR001362">
    <property type="entry name" value="Glyco_hydro_32"/>
</dbReference>
<dbReference type="InterPro" id="IPR013148">
    <property type="entry name" value="Glyco_hydro_32_N"/>
</dbReference>
<evidence type="ECO:0000256" key="3">
    <source>
        <dbReference type="ARBA" id="ARBA00022801"/>
    </source>
</evidence>
<dbReference type="GO" id="GO:0005975">
    <property type="term" value="P:carbohydrate metabolic process"/>
    <property type="evidence" value="ECO:0007669"/>
    <property type="project" value="InterPro"/>
</dbReference>
<keyword evidence="4 6" id="KW-0326">Glycosidase</keyword>
<reference evidence="6 7" key="1">
    <citation type="journal article" date="2014" name="Appl. Environ. Microbiol.">
        <title>Genomic encyclopedia of type strains of the genus Bifidobacterium.</title>
        <authorList>
            <person name="Milani C."/>
            <person name="Lugli G.A."/>
            <person name="Duranti S."/>
            <person name="Turroni F."/>
            <person name="Bottacini F."/>
            <person name="Mangifesta M."/>
            <person name="Sanchez B."/>
            <person name="Viappiani A."/>
            <person name="Mancabelli L."/>
            <person name="Taminiau B."/>
            <person name="Delcenserie V."/>
            <person name="Barrangou R."/>
            <person name="Margolles A."/>
            <person name="van Sinderen D."/>
            <person name="Ventura M."/>
        </authorList>
    </citation>
    <scope>NUCLEOTIDE SEQUENCE [LARGE SCALE GENOMIC DNA]</scope>
    <source>
        <strain evidence="6 7">LMG 11587</strain>
    </source>
</reference>
<dbReference type="PANTHER" id="PTHR43101">
    <property type="entry name" value="BETA-FRUCTOSIDASE"/>
    <property type="match status" value="1"/>
</dbReference>
<dbReference type="KEGG" id="bii:BINDI_0086"/>
<dbReference type="SUPFAM" id="SSF75005">
    <property type="entry name" value="Arabinanase/levansucrase/invertase"/>
    <property type="match status" value="1"/>
</dbReference>
<evidence type="ECO:0000313" key="7">
    <source>
        <dbReference type="Proteomes" id="UP000028569"/>
    </source>
</evidence>
<sequence>MTKLYYQFPGTWFGDCMPFGKGDEFFLFHQRDDRDPIPFGQPFGWALATTKDFVHYKDCGIAIPRGGDDEQDQFIYAGSIFQGEGRYHAFYTGYNRDYPAQGKASQVLMHAVSDDLYHWTKTQDALTFTPQEGYDPDDWRDPWVIRDEENDRYLLILGARKQGPKTRQTGRTVAFTSKDLEHWTFEGDFWAPDLYTMHEMPDLFRIGDWWYHIVTEYSDKHGMVYRMARDLEGPWTAPVDDAFDGSAYYAGRTFELNGKRVLFGWVATKENDDDAANYEWGGTFVPHQVYQRPDGSLGVQPVDTLWDSFADRRSLPDLELHSDGGRTEQVLARGCGDLIALEADVRFSEGTRSLGLRIYENEETGESYQFHFKVGENRYLFEGNPNYPWFTNMNIGLERPIQLEAGRDYHLQLVVDDTIATLYVDGVALNARMYHHYGDSLGLFVTEGGLQVSNVSVSTKLKEG</sequence>